<dbReference type="AlphaFoldDB" id="A0A7R7HXZ7"/>
<dbReference type="KEGG" id="atl:Athai_40460"/>
<dbReference type="EMBL" id="AP023355">
    <property type="protein sequence ID" value="BCJ36543.1"/>
    <property type="molecule type" value="Genomic_DNA"/>
</dbReference>
<name>A0A7R7HXZ7_9ACTN</name>
<evidence type="ECO:0000256" key="2">
    <source>
        <dbReference type="SAM" id="Phobius"/>
    </source>
</evidence>
<evidence type="ECO:0000256" key="1">
    <source>
        <dbReference type="SAM" id="MobiDB-lite"/>
    </source>
</evidence>
<protein>
    <recommendedName>
        <fullName evidence="5">DUF3040 domain-containing protein</fullName>
    </recommendedName>
</protein>
<evidence type="ECO:0008006" key="5">
    <source>
        <dbReference type="Google" id="ProtNLM"/>
    </source>
</evidence>
<sequence>MSLTEYERRQLAIIGRAVEHDDPALADRLARLAPVSRHGRRLCRTALGTLLACAVALVGMSFEVARPVCLAGAATAAAVALTVGAGWRWRLRRRSPRTPPHRFRATPPALGRR</sequence>
<evidence type="ECO:0000313" key="4">
    <source>
        <dbReference type="Proteomes" id="UP000611640"/>
    </source>
</evidence>
<keyword evidence="2" id="KW-0472">Membrane</keyword>
<keyword evidence="4" id="KW-1185">Reference proteome</keyword>
<reference evidence="3 4" key="1">
    <citation type="submission" date="2020-08" db="EMBL/GenBank/DDBJ databases">
        <title>Whole genome shotgun sequence of Actinocatenispora thailandica NBRC 105041.</title>
        <authorList>
            <person name="Komaki H."/>
            <person name="Tamura T."/>
        </authorList>
    </citation>
    <scope>NUCLEOTIDE SEQUENCE [LARGE SCALE GENOMIC DNA]</scope>
    <source>
        <strain evidence="3 4">NBRC 105041</strain>
    </source>
</reference>
<dbReference type="RefSeq" id="WP_203962900.1">
    <property type="nucleotide sequence ID" value="NZ_AP023355.1"/>
</dbReference>
<dbReference type="Pfam" id="PF11239">
    <property type="entry name" value="DUF3040"/>
    <property type="match status" value="1"/>
</dbReference>
<proteinExistence type="predicted"/>
<feature type="transmembrane region" description="Helical" evidence="2">
    <location>
        <begin position="42"/>
        <end position="62"/>
    </location>
</feature>
<feature type="compositionally biased region" description="Basic residues" evidence="1">
    <location>
        <begin position="93"/>
        <end position="104"/>
    </location>
</feature>
<accession>A0A7R7HXZ7</accession>
<evidence type="ECO:0000313" key="3">
    <source>
        <dbReference type="EMBL" id="BCJ36543.1"/>
    </source>
</evidence>
<keyword evidence="2" id="KW-0812">Transmembrane</keyword>
<feature type="region of interest" description="Disordered" evidence="1">
    <location>
        <begin position="93"/>
        <end position="113"/>
    </location>
</feature>
<dbReference type="Proteomes" id="UP000611640">
    <property type="component" value="Chromosome"/>
</dbReference>
<dbReference type="InterPro" id="IPR021401">
    <property type="entry name" value="DUF3040"/>
</dbReference>
<gene>
    <name evidence="3" type="ORF">Athai_40460</name>
</gene>
<organism evidence="3 4">
    <name type="scientific">Actinocatenispora thailandica</name>
    <dbReference type="NCBI Taxonomy" id="227318"/>
    <lineage>
        <taxon>Bacteria</taxon>
        <taxon>Bacillati</taxon>
        <taxon>Actinomycetota</taxon>
        <taxon>Actinomycetes</taxon>
        <taxon>Micromonosporales</taxon>
        <taxon>Micromonosporaceae</taxon>
        <taxon>Actinocatenispora</taxon>
    </lineage>
</organism>
<keyword evidence="2" id="KW-1133">Transmembrane helix</keyword>
<feature type="transmembrane region" description="Helical" evidence="2">
    <location>
        <begin position="68"/>
        <end position="87"/>
    </location>
</feature>